<dbReference type="EMBL" id="SBIP01000001">
    <property type="protein sequence ID" value="RWX81646.1"/>
    <property type="molecule type" value="Genomic_DNA"/>
</dbReference>
<feature type="transmembrane region" description="Helical" evidence="1">
    <location>
        <begin position="26"/>
        <end position="45"/>
    </location>
</feature>
<comment type="caution">
    <text evidence="2">The sequence shown here is derived from an EMBL/GenBank/DDBJ whole genome shotgun (WGS) entry which is preliminary data.</text>
</comment>
<gene>
    <name evidence="2" type="ORF">EPK99_05115</name>
</gene>
<proteinExistence type="predicted"/>
<reference evidence="2 3" key="1">
    <citation type="submission" date="2019-01" db="EMBL/GenBank/DDBJ databases">
        <title>The draft genome of Rhizobium sp. 24NR.</title>
        <authorList>
            <person name="Liu L."/>
            <person name="Liang L."/>
            <person name="Shi S."/>
            <person name="Xu L."/>
            <person name="Wang X."/>
            <person name="Li L."/>
            <person name="Zhang X."/>
        </authorList>
    </citation>
    <scope>NUCLEOTIDE SEQUENCE [LARGE SCALE GENOMIC DNA]</scope>
    <source>
        <strain evidence="2 3">24NR</strain>
    </source>
</reference>
<evidence type="ECO:0000313" key="3">
    <source>
        <dbReference type="Proteomes" id="UP000287687"/>
    </source>
</evidence>
<name>A0A3S3VQ98_9HYPH</name>
<keyword evidence="1" id="KW-1133">Transmembrane helix</keyword>
<dbReference type="AlphaFoldDB" id="A0A3S3VQ98"/>
<sequence length="92" mass="9710">MAIIALASLATALPDAAHLGWTHPQVLVVLLVTAVSAIGFILIEAKSRAPMLAFMHGMHLSLIVAVVLLFLGAALSFFCLRQEDNTLVSTGK</sequence>
<keyword evidence="1" id="KW-0472">Membrane</keyword>
<keyword evidence="1" id="KW-0812">Transmembrane</keyword>
<evidence type="ECO:0000313" key="2">
    <source>
        <dbReference type="EMBL" id="RWX81646.1"/>
    </source>
</evidence>
<accession>A0A3S3VQ98</accession>
<evidence type="ECO:0000256" key="1">
    <source>
        <dbReference type="SAM" id="Phobius"/>
    </source>
</evidence>
<organism evidence="2 3">
    <name type="scientific">Neorhizobium lilium</name>
    <dbReference type="NCBI Taxonomy" id="2503024"/>
    <lineage>
        <taxon>Bacteria</taxon>
        <taxon>Pseudomonadati</taxon>
        <taxon>Pseudomonadota</taxon>
        <taxon>Alphaproteobacteria</taxon>
        <taxon>Hyphomicrobiales</taxon>
        <taxon>Rhizobiaceae</taxon>
        <taxon>Rhizobium/Agrobacterium group</taxon>
        <taxon>Neorhizobium</taxon>
    </lineage>
</organism>
<dbReference type="RefSeq" id="WP_128441691.1">
    <property type="nucleotide sequence ID" value="NZ_SBIP01000001.1"/>
</dbReference>
<protein>
    <submittedName>
        <fullName evidence="2">Uncharacterized protein</fullName>
    </submittedName>
</protein>
<dbReference type="Proteomes" id="UP000287687">
    <property type="component" value="Unassembled WGS sequence"/>
</dbReference>
<keyword evidence="3" id="KW-1185">Reference proteome</keyword>
<feature type="transmembrane region" description="Helical" evidence="1">
    <location>
        <begin position="57"/>
        <end position="78"/>
    </location>
</feature>